<dbReference type="GO" id="GO:0015385">
    <property type="term" value="F:sodium:proton antiporter activity"/>
    <property type="evidence" value="ECO:0007669"/>
    <property type="project" value="TreeGrafter"/>
</dbReference>
<reference evidence="7 8" key="1">
    <citation type="submission" date="2013-04" db="EMBL/GenBank/DDBJ databases">
        <authorList>
            <person name="Harkins D.M."/>
            <person name="Durkin A.S."/>
            <person name="Brinkac L.M."/>
            <person name="Haft D.H."/>
            <person name="Selengut J.D."/>
            <person name="Sanka R."/>
            <person name="DePew J."/>
            <person name="Purushe J."/>
            <person name="Hartskeerl R.A."/>
            <person name="Ahmed A."/>
            <person name="van der Linden H."/>
            <person name="Goris M.G.A."/>
            <person name="Vinetz J.M."/>
            <person name="Sutton G.G."/>
            <person name="Nierman W.C."/>
            <person name="Fouts D.E."/>
        </authorList>
    </citation>
    <scope>NUCLEOTIDE SEQUENCE [LARGE SCALE GENOMIC DNA]</scope>
    <source>
        <strain evidence="7 8">Sao Paulo</strain>
    </source>
</reference>
<feature type="transmembrane region" description="Helical" evidence="6">
    <location>
        <begin position="29"/>
        <end position="50"/>
    </location>
</feature>
<keyword evidence="3 6" id="KW-0812">Transmembrane</keyword>
<dbReference type="InterPro" id="IPR004670">
    <property type="entry name" value="NhaA"/>
</dbReference>
<dbReference type="Gene3D" id="1.20.1530.10">
    <property type="entry name" value="Na+/H+ antiporter like domain"/>
    <property type="match status" value="2"/>
</dbReference>
<evidence type="ECO:0000256" key="5">
    <source>
        <dbReference type="ARBA" id="ARBA00023136"/>
    </source>
</evidence>
<accession>A0A5E8H7K7</accession>
<feature type="transmembrane region" description="Helical" evidence="6">
    <location>
        <begin position="104"/>
        <end position="123"/>
    </location>
</feature>
<dbReference type="PANTHER" id="PTHR30341:SF0">
    <property type="entry name" value="NA(+)_H(+) ANTIPORTER NHAA"/>
    <property type="match status" value="1"/>
</dbReference>
<dbReference type="EMBL" id="AOGX02000035">
    <property type="protein sequence ID" value="EOQ87421.1"/>
    <property type="molecule type" value="Genomic_DNA"/>
</dbReference>
<keyword evidence="4 6" id="KW-1133">Transmembrane helix</keyword>
<dbReference type="OrthoDB" id="9808135at2"/>
<dbReference type="GO" id="GO:0006885">
    <property type="term" value="P:regulation of pH"/>
    <property type="evidence" value="ECO:0007669"/>
    <property type="project" value="InterPro"/>
</dbReference>
<comment type="subcellular location">
    <subcellularLocation>
        <location evidence="1">Cell inner membrane</location>
        <topology evidence="1">Multi-pass membrane protein</topology>
    </subcellularLocation>
</comment>
<evidence type="ECO:0000256" key="4">
    <source>
        <dbReference type="ARBA" id="ARBA00022989"/>
    </source>
</evidence>
<dbReference type="AlphaFoldDB" id="A0A5E8H7K7"/>
<name>A0A5E8H7K7_9LEPT</name>
<gene>
    <name evidence="7" type="ORF">LEP1GSC202_2860</name>
</gene>
<dbReference type="PANTHER" id="PTHR30341">
    <property type="entry name" value="SODIUM ION/PROTON ANTIPORTER NHAA-RELATED"/>
    <property type="match status" value="1"/>
</dbReference>
<organism evidence="7 8">
    <name type="scientific">Leptospira yanagawae serovar Saopaulo str. Sao Paulo = ATCC 700523</name>
    <dbReference type="NCBI Taxonomy" id="1249483"/>
    <lineage>
        <taxon>Bacteria</taxon>
        <taxon>Pseudomonadati</taxon>
        <taxon>Spirochaetota</taxon>
        <taxon>Spirochaetia</taxon>
        <taxon>Leptospirales</taxon>
        <taxon>Leptospiraceae</taxon>
        <taxon>Leptospira</taxon>
    </lineage>
</organism>
<evidence type="ECO:0000256" key="2">
    <source>
        <dbReference type="ARBA" id="ARBA00022475"/>
    </source>
</evidence>
<sequence length="124" mass="13616">MEKIGTIASIKKEAIIYKLTNPFRWFAEFGATGGLILFFISIVALVWANSPYQNVYEDFKNINLTFSIGSFVISKGLILWINDAFANAGITIEGDLFRSLSHSVSYGVIGGLFLGKPIGVFLIS</sequence>
<dbReference type="Proteomes" id="UP000013996">
    <property type="component" value="Unassembled WGS sequence"/>
</dbReference>
<evidence type="ECO:0000313" key="8">
    <source>
        <dbReference type="Proteomes" id="UP000013996"/>
    </source>
</evidence>
<dbReference type="Pfam" id="PF06965">
    <property type="entry name" value="Na_H_antiport_1"/>
    <property type="match status" value="1"/>
</dbReference>
<protein>
    <submittedName>
        <fullName evidence="7">Putative pH-dependent sodium/proton antiporter</fullName>
    </submittedName>
</protein>
<evidence type="ECO:0000256" key="3">
    <source>
        <dbReference type="ARBA" id="ARBA00022692"/>
    </source>
</evidence>
<proteinExistence type="predicted"/>
<keyword evidence="2" id="KW-1003">Cell membrane</keyword>
<dbReference type="RefSeq" id="WP_015678757.1">
    <property type="nucleotide sequence ID" value="NZ_AOGX02000035.1"/>
</dbReference>
<evidence type="ECO:0000256" key="1">
    <source>
        <dbReference type="ARBA" id="ARBA00004429"/>
    </source>
</evidence>
<evidence type="ECO:0000313" key="7">
    <source>
        <dbReference type="EMBL" id="EOQ87421.1"/>
    </source>
</evidence>
<comment type="caution">
    <text evidence="7">The sequence shown here is derived from an EMBL/GenBank/DDBJ whole genome shotgun (WGS) entry which is preliminary data.</text>
</comment>
<keyword evidence="5 6" id="KW-0472">Membrane</keyword>
<dbReference type="STRING" id="1249483.LEP1GSC202_2860"/>
<dbReference type="InterPro" id="IPR023171">
    <property type="entry name" value="Na/H_antiporter_dom_sf"/>
</dbReference>
<feature type="transmembrane region" description="Helical" evidence="6">
    <location>
        <begin position="62"/>
        <end position="81"/>
    </location>
</feature>
<evidence type="ECO:0000256" key="6">
    <source>
        <dbReference type="SAM" id="Phobius"/>
    </source>
</evidence>
<dbReference type="GO" id="GO:0005886">
    <property type="term" value="C:plasma membrane"/>
    <property type="evidence" value="ECO:0007669"/>
    <property type="project" value="UniProtKB-SubCell"/>
</dbReference>